<comment type="caution">
    <text evidence="12">The sequence shown here is derived from an EMBL/GenBank/DDBJ whole genome shotgun (WGS) entry which is preliminary data.</text>
</comment>
<dbReference type="PANTHER" id="PTHR16047">
    <property type="entry name" value="RFWD3 PROTEIN"/>
    <property type="match status" value="1"/>
</dbReference>
<feature type="compositionally biased region" description="Basic residues" evidence="10">
    <location>
        <begin position="1"/>
        <end position="11"/>
    </location>
</feature>
<reference evidence="12" key="1">
    <citation type="journal article" date="2020" name="Stud. Mycol.">
        <title>101 Dothideomycetes genomes: a test case for predicting lifestyles and emergence of pathogens.</title>
        <authorList>
            <person name="Haridas S."/>
            <person name="Albert R."/>
            <person name="Binder M."/>
            <person name="Bloem J."/>
            <person name="Labutti K."/>
            <person name="Salamov A."/>
            <person name="Andreopoulos B."/>
            <person name="Baker S."/>
            <person name="Barry K."/>
            <person name="Bills G."/>
            <person name="Bluhm B."/>
            <person name="Cannon C."/>
            <person name="Castanera R."/>
            <person name="Culley D."/>
            <person name="Daum C."/>
            <person name="Ezra D."/>
            <person name="Gonzalez J."/>
            <person name="Henrissat B."/>
            <person name="Kuo A."/>
            <person name="Liang C."/>
            <person name="Lipzen A."/>
            <person name="Lutzoni F."/>
            <person name="Magnuson J."/>
            <person name="Mondo S."/>
            <person name="Nolan M."/>
            <person name="Ohm R."/>
            <person name="Pangilinan J."/>
            <person name="Park H.-J."/>
            <person name="Ramirez L."/>
            <person name="Alfaro M."/>
            <person name="Sun H."/>
            <person name="Tritt A."/>
            <person name="Yoshinaga Y."/>
            <person name="Zwiers L.-H."/>
            <person name="Turgeon B."/>
            <person name="Goodwin S."/>
            <person name="Spatafora J."/>
            <person name="Crous P."/>
            <person name="Grigoriev I."/>
        </authorList>
    </citation>
    <scope>NUCLEOTIDE SEQUENCE</scope>
    <source>
        <strain evidence="12">CBS 130266</strain>
    </source>
</reference>
<feature type="compositionally biased region" description="Low complexity" evidence="10">
    <location>
        <begin position="603"/>
        <end position="615"/>
    </location>
</feature>
<gene>
    <name evidence="12" type="ORF">EJ08DRAFT_701938</name>
</gene>
<dbReference type="SUPFAM" id="SSF57850">
    <property type="entry name" value="RING/U-box"/>
    <property type="match status" value="1"/>
</dbReference>
<dbReference type="EMBL" id="MU007097">
    <property type="protein sequence ID" value="KAF2421535.1"/>
    <property type="molecule type" value="Genomic_DNA"/>
</dbReference>
<dbReference type="InterPro" id="IPR013083">
    <property type="entry name" value="Znf_RING/FYVE/PHD"/>
</dbReference>
<dbReference type="OrthoDB" id="8062037at2759"/>
<dbReference type="InterPro" id="IPR001841">
    <property type="entry name" value="Znf_RING"/>
</dbReference>
<dbReference type="Proteomes" id="UP000800235">
    <property type="component" value="Unassembled WGS sequence"/>
</dbReference>
<feature type="compositionally biased region" description="Acidic residues" evidence="10">
    <location>
        <begin position="302"/>
        <end position="351"/>
    </location>
</feature>
<evidence type="ECO:0000256" key="8">
    <source>
        <dbReference type="ARBA" id="ARBA00023242"/>
    </source>
</evidence>
<keyword evidence="13" id="KW-1185">Reference proteome</keyword>
<feature type="domain" description="RING-type" evidence="11">
    <location>
        <begin position="214"/>
        <end position="257"/>
    </location>
</feature>
<keyword evidence="4" id="KW-0677">Repeat</keyword>
<dbReference type="GO" id="GO:0006366">
    <property type="term" value="P:transcription by RNA polymerase II"/>
    <property type="evidence" value="ECO:0007669"/>
    <property type="project" value="InterPro"/>
</dbReference>
<dbReference type="PANTHER" id="PTHR16047:SF7">
    <property type="entry name" value="E3 UBIQUITIN-PROTEIN LIGASE RFWD3"/>
    <property type="match status" value="1"/>
</dbReference>
<evidence type="ECO:0000256" key="9">
    <source>
        <dbReference type="PROSITE-ProRule" id="PRU00175"/>
    </source>
</evidence>
<evidence type="ECO:0000256" key="2">
    <source>
        <dbReference type="ARBA" id="ARBA00022553"/>
    </source>
</evidence>
<evidence type="ECO:0000256" key="6">
    <source>
        <dbReference type="ARBA" id="ARBA00023125"/>
    </source>
</evidence>
<dbReference type="GO" id="GO:0004842">
    <property type="term" value="F:ubiquitin-protein transferase activity"/>
    <property type="evidence" value="ECO:0007669"/>
    <property type="project" value="InterPro"/>
</dbReference>
<proteinExistence type="predicted"/>
<dbReference type="GO" id="GO:0008270">
    <property type="term" value="F:zinc ion binding"/>
    <property type="evidence" value="ECO:0007669"/>
    <property type="project" value="UniProtKB-KW"/>
</dbReference>
<keyword evidence="5" id="KW-0862">Zinc</keyword>
<feature type="compositionally biased region" description="Polar residues" evidence="10">
    <location>
        <begin position="493"/>
        <end position="516"/>
    </location>
</feature>
<feature type="region of interest" description="Disordered" evidence="10">
    <location>
        <begin position="1"/>
        <end position="23"/>
    </location>
</feature>
<evidence type="ECO:0000256" key="3">
    <source>
        <dbReference type="ARBA" id="ARBA00022723"/>
    </source>
</evidence>
<keyword evidence="2" id="KW-0597">Phosphoprotein</keyword>
<dbReference type="PROSITE" id="PS00115">
    <property type="entry name" value="RNA_POL_II_REPEAT"/>
    <property type="match status" value="1"/>
</dbReference>
<dbReference type="PROSITE" id="PS50089">
    <property type="entry name" value="ZF_RING_2"/>
    <property type="match status" value="1"/>
</dbReference>
<feature type="compositionally biased region" description="Low complexity" evidence="10">
    <location>
        <begin position="117"/>
        <end position="126"/>
    </location>
</feature>
<comment type="subcellular location">
    <subcellularLocation>
        <location evidence="1">Nucleus</location>
    </subcellularLocation>
</comment>
<keyword evidence="9" id="KW-0863">Zinc-finger</keyword>
<dbReference type="Pfam" id="PF13639">
    <property type="entry name" value="zf-RING_2"/>
    <property type="match status" value="1"/>
</dbReference>
<dbReference type="AlphaFoldDB" id="A0A9P4NHS1"/>
<feature type="compositionally biased region" description="Low complexity" evidence="10">
    <location>
        <begin position="429"/>
        <end position="474"/>
    </location>
</feature>
<dbReference type="InterPro" id="IPR000684">
    <property type="entry name" value="RNA_pol_II_repeat_euk"/>
</dbReference>
<dbReference type="InterPro" id="IPR037381">
    <property type="entry name" value="RFWD3"/>
</dbReference>
<dbReference type="GO" id="GO:0036297">
    <property type="term" value="P:interstrand cross-link repair"/>
    <property type="evidence" value="ECO:0007669"/>
    <property type="project" value="InterPro"/>
</dbReference>
<dbReference type="GO" id="GO:0005634">
    <property type="term" value="C:nucleus"/>
    <property type="evidence" value="ECO:0007669"/>
    <property type="project" value="UniProtKB-SubCell"/>
</dbReference>
<evidence type="ECO:0000256" key="5">
    <source>
        <dbReference type="ARBA" id="ARBA00022833"/>
    </source>
</evidence>
<sequence>MRCPACRRRQNFRTPSPEPQTAVRAGNRQNAQGLIDALRIQARVQDNGQVLDRNNHVVWAINLDVDPRDFQLPAGFLTLMDVHEDAVNEDERNHAPGPSQITEGGDGPQRRPRRSSSTRPVTTTTGGARYDSAYVARILEILARDTNPGRLLHLLALRRHGQLEHDRQEFPAPEATLNPRHLTFEGGTMRERELYLNTFAPQALERRLPNERNCFICLQPFDNDRHQPFPLPCGHHFGYPCVRTWLLQENGDGHNCPRGCLIFGQDVGRTANNGVMVADSEDRDLRRLRAIIAYLRDVGDVSSEDDDDNDDDFDDDDDDDFDDDDDDDFDDDDDDDFDDASSGDDDNDDDDHSGPSAHHPGPNGVADAATRPGGLSSLSPVYNPNSPPPLVSSYIPLGDRNRTRPSRWDAPGNSADRSTRPANNRTASRRQSSFSPSRSRTSPPCRSPTQASYSRTSPPYAPTSPTYASYSRTTPPRRSHPRNVRISPVYAPTSPTYASHSGTTPPRRSPPFNSGISPPFAPTSSTYASYSRTTPPRRSPPRNGRTSPVYAPTSPTQPLSSRTTPPRRSPPRNHRTSPFYAPTSPTGPLSIHTTPPRRSPIRYSPTSPSYAPTSSNYGRPTTPPRRRPTSLRTALRENA</sequence>
<organism evidence="12 13">
    <name type="scientific">Tothia fuscella</name>
    <dbReference type="NCBI Taxonomy" id="1048955"/>
    <lineage>
        <taxon>Eukaryota</taxon>
        <taxon>Fungi</taxon>
        <taxon>Dikarya</taxon>
        <taxon>Ascomycota</taxon>
        <taxon>Pezizomycotina</taxon>
        <taxon>Dothideomycetes</taxon>
        <taxon>Pleosporomycetidae</taxon>
        <taxon>Venturiales</taxon>
        <taxon>Cylindrosympodiaceae</taxon>
        <taxon>Tothia</taxon>
    </lineage>
</organism>
<name>A0A9P4NHS1_9PEZI</name>
<keyword evidence="3" id="KW-0479">Metal-binding</keyword>
<feature type="compositionally biased region" description="Low complexity" evidence="10">
    <location>
        <begin position="522"/>
        <end position="566"/>
    </location>
</feature>
<feature type="region of interest" description="Disordered" evidence="10">
    <location>
        <begin position="88"/>
        <end position="126"/>
    </location>
</feature>
<keyword evidence="7" id="KW-0804">Transcription</keyword>
<accession>A0A9P4NHS1</accession>
<dbReference type="GO" id="GO:0003677">
    <property type="term" value="F:DNA binding"/>
    <property type="evidence" value="ECO:0007669"/>
    <property type="project" value="UniProtKB-KW"/>
</dbReference>
<evidence type="ECO:0000256" key="1">
    <source>
        <dbReference type="ARBA" id="ARBA00004123"/>
    </source>
</evidence>
<evidence type="ECO:0000313" key="13">
    <source>
        <dbReference type="Proteomes" id="UP000800235"/>
    </source>
</evidence>
<keyword evidence="6" id="KW-0238">DNA-binding</keyword>
<keyword evidence="8" id="KW-0539">Nucleus</keyword>
<dbReference type="GO" id="GO:0016567">
    <property type="term" value="P:protein ubiquitination"/>
    <property type="evidence" value="ECO:0007669"/>
    <property type="project" value="InterPro"/>
</dbReference>
<dbReference type="Gene3D" id="3.30.40.10">
    <property type="entry name" value="Zinc/RING finger domain, C3HC4 (zinc finger)"/>
    <property type="match status" value="1"/>
</dbReference>
<evidence type="ECO:0000256" key="10">
    <source>
        <dbReference type="SAM" id="MobiDB-lite"/>
    </source>
</evidence>
<evidence type="ECO:0000256" key="7">
    <source>
        <dbReference type="ARBA" id="ARBA00023163"/>
    </source>
</evidence>
<feature type="compositionally biased region" description="Polar residues" evidence="10">
    <location>
        <begin position="583"/>
        <end position="593"/>
    </location>
</feature>
<protein>
    <recommendedName>
        <fullName evidence="11">RING-type domain-containing protein</fullName>
    </recommendedName>
</protein>
<evidence type="ECO:0000313" key="12">
    <source>
        <dbReference type="EMBL" id="KAF2421535.1"/>
    </source>
</evidence>
<evidence type="ECO:0000256" key="4">
    <source>
        <dbReference type="ARBA" id="ARBA00022737"/>
    </source>
</evidence>
<feature type="region of interest" description="Disordered" evidence="10">
    <location>
        <begin position="300"/>
        <end position="639"/>
    </location>
</feature>
<evidence type="ECO:0000259" key="11">
    <source>
        <dbReference type="PROSITE" id="PS50089"/>
    </source>
</evidence>